<dbReference type="Pfam" id="PF12802">
    <property type="entry name" value="MarR_2"/>
    <property type="match status" value="1"/>
</dbReference>
<dbReference type="SMART" id="SM00347">
    <property type="entry name" value="HTH_MARR"/>
    <property type="match status" value="1"/>
</dbReference>
<dbReference type="InterPro" id="IPR039422">
    <property type="entry name" value="MarR/SlyA-like"/>
</dbReference>
<dbReference type="GO" id="GO:0006950">
    <property type="term" value="P:response to stress"/>
    <property type="evidence" value="ECO:0007669"/>
    <property type="project" value="TreeGrafter"/>
</dbReference>
<evidence type="ECO:0000256" key="3">
    <source>
        <dbReference type="ARBA" id="ARBA00023163"/>
    </source>
</evidence>
<dbReference type="SUPFAM" id="SSF46785">
    <property type="entry name" value="Winged helix' DNA-binding domain"/>
    <property type="match status" value="1"/>
</dbReference>
<dbReference type="GO" id="GO:0003700">
    <property type="term" value="F:DNA-binding transcription factor activity"/>
    <property type="evidence" value="ECO:0007669"/>
    <property type="project" value="InterPro"/>
</dbReference>
<dbReference type="AlphaFoldDB" id="A0A6J4I1Q1"/>
<gene>
    <name evidence="5" type="ORF">AVDCRST_MAG56-1336</name>
</gene>
<dbReference type="PANTHER" id="PTHR33164:SF99">
    <property type="entry name" value="MARR FAMILY REGULATORY PROTEIN"/>
    <property type="match status" value="1"/>
</dbReference>
<dbReference type="Gene3D" id="1.10.10.10">
    <property type="entry name" value="Winged helix-like DNA-binding domain superfamily/Winged helix DNA-binding domain"/>
    <property type="match status" value="1"/>
</dbReference>
<keyword evidence="1" id="KW-0805">Transcription regulation</keyword>
<dbReference type="EMBL" id="CADCTQ010000126">
    <property type="protein sequence ID" value="CAA9238956.1"/>
    <property type="molecule type" value="Genomic_DNA"/>
</dbReference>
<dbReference type="InterPro" id="IPR000835">
    <property type="entry name" value="HTH_MarR-typ"/>
</dbReference>
<dbReference type="GO" id="GO:0003677">
    <property type="term" value="F:DNA binding"/>
    <property type="evidence" value="ECO:0007669"/>
    <property type="project" value="UniProtKB-KW"/>
</dbReference>
<dbReference type="InterPro" id="IPR036388">
    <property type="entry name" value="WH-like_DNA-bd_sf"/>
</dbReference>
<name>A0A6J4I1Q1_9SPHI</name>
<feature type="domain" description="HTH marR-type" evidence="4">
    <location>
        <begin position="1"/>
        <end position="138"/>
    </location>
</feature>
<keyword evidence="3" id="KW-0804">Transcription</keyword>
<evidence type="ECO:0000256" key="1">
    <source>
        <dbReference type="ARBA" id="ARBA00023015"/>
    </source>
</evidence>
<accession>A0A6J4I1Q1</accession>
<sequence>MISYTNTGFYLKALSDDLVGDLHRQLAERGYAEIRPSHGMVFQYMQEEGSRITDLAARVKITKQSMSTLVYQLEEWGYLERRPDPTDKRAVLFAFTDKGREVRKLGRALNYEFEQKWAGKLGAEDFSRFRTYLQRLWE</sequence>
<reference evidence="5" key="1">
    <citation type="submission" date="2020-02" db="EMBL/GenBank/DDBJ databases">
        <authorList>
            <person name="Meier V. D."/>
        </authorList>
    </citation>
    <scope>NUCLEOTIDE SEQUENCE</scope>
    <source>
        <strain evidence="5">AVDCRST_MAG56</strain>
    </source>
</reference>
<organism evidence="5">
    <name type="scientific">uncultured Cytophagales bacterium</name>
    <dbReference type="NCBI Taxonomy" id="158755"/>
    <lineage>
        <taxon>Bacteria</taxon>
        <taxon>Pseudomonadati</taxon>
        <taxon>Bacteroidota</taxon>
        <taxon>Sphingobacteriia</taxon>
        <taxon>Sphingobacteriales</taxon>
        <taxon>environmental samples</taxon>
    </lineage>
</organism>
<keyword evidence="2" id="KW-0238">DNA-binding</keyword>
<proteinExistence type="predicted"/>
<evidence type="ECO:0000256" key="2">
    <source>
        <dbReference type="ARBA" id="ARBA00023125"/>
    </source>
</evidence>
<protein>
    <recommendedName>
        <fullName evidence="4">HTH marR-type domain-containing protein</fullName>
    </recommendedName>
</protein>
<dbReference type="PROSITE" id="PS01117">
    <property type="entry name" value="HTH_MARR_1"/>
    <property type="match status" value="1"/>
</dbReference>
<dbReference type="PANTHER" id="PTHR33164">
    <property type="entry name" value="TRANSCRIPTIONAL REGULATOR, MARR FAMILY"/>
    <property type="match status" value="1"/>
</dbReference>
<dbReference type="InterPro" id="IPR023187">
    <property type="entry name" value="Tscrpt_reg_MarR-type_CS"/>
</dbReference>
<dbReference type="PROSITE" id="PS50995">
    <property type="entry name" value="HTH_MARR_2"/>
    <property type="match status" value="1"/>
</dbReference>
<evidence type="ECO:0000259" key="4">
    <source>
        <dbReference type="PROSITE" id="PS50995"/>
    </source>
</evidence>
<evidence type="ECO:0000313" key="5">
    <source>
        <dbReference type="EMBL" id="CAA9238956.1"/>
    </source>
</evidence>
<dbReference type="InterPro" id="IPR036390">
    <property type="entry name" value="WH_DNA-bd_sf"/>
</dbReference>